<evidence type="ECO:0000256" key="1">
    <source>
        <dbReference type="SAM" id="Phobius"/>
    </source>
</evidence>
<dbReference type="Proteomes" id="UP000712281">
    <property type="component" value="Unassembled WGS sequence"/>
</dbReference>
<evidence type="ECO:0000313" key="3">
    <source>
        <dbReference type="EMBL" id="KAF2554365.1"/>
    </source>
</evidence>
<keyword evidence="1" id="KW-0472">Membrane</keyword>
<keyword evidence="1" id="KW-1133">Transmembrane helix</keyword>
<dbReference type="GO" id="GO:0016491">
    <property type="term" value="F:oxidoreductase activity"/>
    <property type="evidence" value="ECO:0007669"/>
    <property type="project" value="InterPro"/>
</dbReference>
<gene>
    <name evidence="3" type="ORF">F2Q68_00034829</name>
</gene>
<dbReference type="Pfam" id="PF01593">
    <property type="entry name" value="Amino_oxidase"/>
    <property type="match status" value="1"/>
</dbReference>
<keyword evidence="1" id="KW-0812">Transmembrane</keyword>
<feature type="domain" description="Amine oxidase" evidence="2">
    <location>
        <begin position="2"/>
        <end position="223"/>
    </location>
</feature>
<protein>
    <recommendedName>
        <fullName evidence="2">Amine oxidase domain-containing protein</fullName>
    </recommendedName>
</protein>
<dbReference type="InterPro" id="IPR050464">
    <property type="entry name" value="Zeta_carotene_desat/Oxidored"/>
</dbReference>
<proteinExistence type="predicted"/>
<dbReference type="EMBL" id="QGKW02001988">
    <property type="protein sequence ID" value="KAF2554365.1"/>
    <property type="molecule type" value="Genomic_DNA"/>
</dbReference>
<dbReference type="AlphaFoldDB" id="A0A8S9H6Z4"/>
<dbReference type="PANTHER" id="PTHR42923:SF17">
    <property type="entry name" value="AMINE OXIDASE DOMAIN-CONTAINING PROTEIN"/>
    <property type="match status" value="1"/>
</dbReference>
<dbReference type="Gene3D" id="3.50.50.60">
    <property type="entry name" value="FAD/NAD(P)-binding domain"/>
    <property type="match status" value="1"/>
</dbReference>
<comment type="caution">
    <text evidence="3">The sequence shown here is derived from an EMBL/GenBank/DDBJ whole genome shotgun (WGS) entry which is preliminary data.</text>
</comment>
<evidence type="ECO:0000259" key="2">
    <source>
        <dbReference type="Pfam" id="PF01593"/>
    </source>
</evidence>
<sequence length="246" mass="28271">MMELFKNLGVDMEVSDTSFSVSLNNGRGYEWGTRNGLSSLFAQKRNILNPYFWHMITEFNKFKEDALKYIEEMERNPDTDRNETLREFLKSHGYSTLFQKAYLVPACSSIWTCPPDSALNFSAYSVLSFCRNHHLFQVARRLMPQRFLVITTVFIYSCMVWLHTLLVDQVRAELEQRGCKIRTSCNVQSVSTSEDGCILVTTEDGSQEVFDRCILAVNAPDALRLLGEDATSDETRVLGAFQYAYR</sequence>
<name>A0A8S9H6Z4_BRACR</name>
<feature type="transmembrane region" description="Helical" evidence="1">
    <location>
        <begin position="147"/>
        <end position="167"/>
    </location>
</feature>
<dbReference type="InterPro" id="IPR036188">
    <property type="entry name" value="FAD/NAD-bd_sf"/>
</dbReference>
<dbReference type="Gene3D" id="1.10.3110.10">
    <property type="entry name" value="protoporphyrinogen ix oxidase, domain 3"/>
    <property type="match status" value="1"/>
</dbReference>
<organism evidence="3 4">
    <name type="scientific">Brassica cretica</name>
    <name type="common">Mustard</name>
    <dbReference type="NCBI Taxonomy" id="69181"/>
    <lineage>
        <taxon>Eukaryota</taxon>
        <taxon>Viridiplantae</taxon>
        <taxon>Streptophyta</taxon>
        <taxon>Embryophyta</taxon>
        <taxon>Tracheophyta</taxon>
        <taxon>Spermatophyta</taxon>
        <taxon>Magnoliopsida</taxon>
        <taxon>eudicotyledons</taxon>
        <taxon>Gunneridae</taxon>
        <taxon>Pentapetalae</taxon>
        <taxon>rosids</taxon>
        <taxon>malvids</taxon>
        <taxon>Brassicales</taxon>
        <taxon>Brassicaceae</taxon>
        <taxon>Brassiceae</taxon>
        <taxon>Brassica</taxon>
    </lineage>
</organism>
<dbReference type="Gene3D" id="3.90.660.20">
    <property type="entry name" value="Protoporphyrinogen oxidase, mitochondrial, domain 2"/>
    <property type="match status" value="1"/>
</dbReference>
<reference evidence="3" key="1">
    <citation type="submission" date="2019-12" db="EMBL/GenBank/DDBJ databases">
        <title>Genome sequencing and annotation of Brassica cretica.</title>
        <authorList>
            <person name="Studholme D.J."/>
            <person name="Sarris P.F."/>
        </authorList>
    </citation>
    <scope>NUCLEOTIDE SEQUENCE</scope>
    <source>
        <strain evidence="3">PFS-001/15</strain>
        <tissue evidence="3">Leaf</tissue>
    </source>
</reference>
<dbReference type="PANTHER" id="PTHR42923">
    <property type="entry name" value="PROTOPORPHYRINOGEN OXIDASE"/>
    <property type="match status" value="1"/>
</dbReference>
<dbReference type="SUPFAM" id="SSF51905">
    <property type="entry name" value="FAD/NAD(P)-binding domain"/>
    <property type="match status" value="1"/>
</dbReference>
<accession>A0A8S9H6Z4</accession>
<evidence type="ECO:0000313" key="4">
    <source>
        <dbReference type="Proteomes" id="UP000712281"/>
    </source>
</evidence>
<dbReference type="InterPro" id="IPR002937">
    <property type="entry name" value="Amino_oxidase"/>
</dbReference>